<keyword evidence="1" id="KW-0446">Lipid-binding</keyword>
<reference evidence="2 3" key="1">
    <citation type="journal article" date="2010" name="Stand. Genomic Sci.">
        <title>Complete genome sequence of Segniliparus rotundus type strain (CDC 1076).</title>
        <authorList>
            <person name="Sikorski J."/>
            <person name="Lapidus A."/>
            <person name="Copeland A."/>
            <person name="Misra M."/>
            <person name="Glavina Del Rio T."/>
            <person name="Nolan M."/>
            <person name="Lucas S."/>
            <person name="Chen F."/>
            <person name="Tice H."/>
            <person name="Cheng J.F."/>
            <person name="Jando M."/>
            <person name="Schneider S."/>
            <person name="Bruce D."/>
            <person name="Goodwin L."/>
            <person name="Pitluck S."/>
            <person name="Liolios K."/>
            <person name="Mikhailova N."/>
            <person name="Pati A."/>
            <person name="Ivanova N."/>
            <person name="Mavromatis K."/>
            <person name="Chen A."/>
            <person name="Palaniappan K."/>
            <person name="Chertkov O."/>
            <person name="Land M."/>
            <person name="Hauser L."/>
            <person name="Chang Y.J."/>
            <person name="Jeffries C.D."/>
            <person name="Brettin T."/>
            <person name="Detter J.C."/>
            <person name="Han C."/>
            <person name="Rohde M."/>
            <person name="Goker M."/>
            <person name="Bristow J."/>
            <person name="Eisen J.A."/>
            <person name="Markowitz V."/>
            <person name="Hugenholtz P."/>
            <person name="Kyrpides N.C."/>
            <person name="Klenk H.P."/>
        </authorList>
    </citation>
    <scope>NUCLEOTIDE SEQUENCE [LARGE SCALE GENOMIC DNA]</scope>
    <source>
        <strain evidence="3">ATCC BAA-972 / CDC 1076 / CIP 108378 / DSM 44985 / JCM 13578</strain>
    </source>
</reference>
<dbReference type="AlphaFoldDB" id="D6ZEV9"/>
<dbReference type="GO" id="GO:0008289">
    <property type="term" value="F:lipid binding"/>
    <property type="evidence" value="ECO:0007669"/>
    <property type="project" value="UniProtKB-KW"/>
</dbReference>
<dbReference type="SUPFAM" id="SSF82549">
    <property type="entry name" value="DAK1/DegV-like"/>
    <property type="match status" value="1"/>
</dbReference>
<accession>D6ZEV9</accession>
<dbReference type="STRING" id="640132.Srot_1010"/>
<dbReference type="InterPro" id="IPR043168">
    <property type="entry name" value="DegV_C"/>
</dbReference>
<keyword evidence="3" id="KW-1185">Reference proteome</keyword>
<protein>
    <submittedName>
        <fullName evidence="2">DegV family protein</fullName>
    </submittedName>
</protein>
<dbReference type="NCBIfam" id="TIGR00762">
    <property type="entry name" value="DegV"/>
    <property type="match status" value="1"/>
</dbReference>
<dbReference type="InterPro" id="IPR050270">
    <property type="entry name" value="DegV_domain_contain"/>
</dbReference>
<name>D6ZEV9_SEGRD</name>
<dbReference type="Proteomes" id="UP000002247">
    <property type="component" value="Chromosome"/>
</dbReference>
<dbReference type="Pfam" id="PF02645">
    <property type="entry name" value="DegV"/>
    <property type="match status" value="1"/>
</dbReference>
<evidence type="ECO:0000313" key="3">
    <source>
        <dbReference type="Proteomes" id="UP000002247"/>
    </source>
</evidence>
<dbReference type="Gene3D" id="3.30.1180.10">
    <property type="match status" value="1"/>
</dbReference>
<evidence type="ECO:0000313" key="2">
    <source>
        <dbReference type="EMBL" id="ADG97483.1"/>
    </source>
</evidence>
<dbReference type="eggNOG" id="COG1307">
    <property type="taxonomic scope" value="Bacteria"/>
</dbReference>
<dbReference type="HOGENOM" id="CLU_048251_0_0_11"/>
<dbReference type="Gene3D" id="3.40.50.10170">
    <property type="match status" value="1"/>
</dbReference>
<sequence length="284" mass="28833">MTVQVVTDSSCCLSPEQLRANGLRQASLHLLLDGRDVPEDDASLGEDWLSRPDLSTAAANEGELAALYAQALAASSGDGVVAVHLSGALSATAAAAQAAAARSNGGVLVVDSQQAAMGVGFAALAAARAAAFGAGREEVAEAARATAAATGTWGFVDTLDWLRRSGRIPRAAWLVGTALSIRAVLRLSDGKLQIADRARTRDRARGKIVELARARFGESGALVAVRHQQAAEQAGELAAALSGELQLAGEVDIAPANRVLGAHLGTGALVVSIAPAQTGRFACG</sequence>
<dbReference type="PANTHER" id="PTHR33434">
    <property type="entry name" value="DEGV DOMAIN-CONTAINING PROTEIN DR_1986-RELATED"/>
    <property type="match status" value="1"/>
</dbReference>
<dbReference type="EMBL" id="CP001958">
    <property type="protein sequence ID" value="ADG97483.1"/>
    <property type="molecule type" value="Genomic_DNA"/>
</dbReference>
<proteinExistence type="predicted"/>
<dbReference type="OrthoDB" id="9760324at2"/>
<gene>
    <name evidence="2" type="ordered locus">Srot_1010</name>
</gene>
<dbReference type="KEGG" id="srt:Srot_1010"/>
<organism evidence="2 3">
    <name type="scientific">Segniliparus rotundus (strain ATCC BAA-972 / CDC 1076 / CIP 108378 / DSM 44985 / JCM 13578)</name>
    <dbReference type="NCBI Taxonomy" id="640132"/>
    <lineage>
        <taxon>Bacteria</taxon>
        <taxon>Bacillati</taxon>
        <taxon>Actinomycetota</taxon>
        <taxon>Actinomycetes</taxon>
        <taxon>Mycobacteriales</taxon>
        <taxon>Segniliparaceae</taxon>
        <taxon>Segniliparus</taxon>
    </lineage>
</organism>
<dbReference type="RefSeq" id="WP_013137939.1">
    <property type="nucleotide sequence ID" value="NC_014168.1"/>
</dbReference>
<dbReference type="PANTHER" id="PTHR33434:SF2">
    <property type="entry name" value="FATTY ACID-BINDING PROTEIN TM_1468"/>
    <property type="match status" value="1"/>
</dbReference>
<evidence type="ECO:0000256" key="1">
    <source>
        <dbReference type="ARBA" id="ARBA00023121"/>
    </source>
</evidence>
<dbReference type="InterPro" id="IPR003797">
    <property type="entry name" value="DegV"/>
</dbReference>
<dbReference type="PROSITE" id="PS51482">
    <property type="entry name" value="DEGV"/>
    <property type="match status" value="1"/>
</dbReference>